<keyword evidence="2" id="KW-1185">Reference proteome</keyword>
<evidence type="ECO:0000313" key="2">
    <source>
        <dbReference type="Proteomes" id="UP001153404"/>
    </source>
</evidence>
<accession>A0A9X4QXU5</accession>
<gene>
    <name evidence="1" type="ORF">OMP40_34895</name>
</gene>
<sequence>MEKDGTAYASGVPINGDYWFALNQSLNPFSYEDYVYRWASKKPDFLIYDHYPFDAGGGFSNEYYTNLEIIRRQTLAASIDFWTYIQSVGITGGTASADRERA</sequence>
<dbReference type="Proteomes" id="UP001153404">
    <property type="component" value="Unassembled WGS sequence"/>
</dbReference>
<dbReference type="AlphaFoldDB" id="A0A9X4QXU5"/>
<evidence type="ECO:0000313" key="1">
    <source>
        <dbReference type="EMBL" id="MDG0813897.1"/>
    </source>
</evidence>
<comment type="caution">
    <text evidence="1">The sequence shown here is derived from an EMBL/GenBank/DDBJ whole genome shotgun (WGS) entry which is preliminary data.</text>
</comment>
<dbReference type="EMBL" id="JAPDIA010000009">
    <property type="protein sequence ID" value="MDG0813897.1"/>
    <property type="molecule type" value="Genomic_DNA"/>
</dbReference>
<dbReference type="RefSeq" id="WP_277538363.1">
    <property type="nucleotide sequence ID" value="NZ_JAPDIA010000009.1"/>
</dbReference>
<name>A0A9X4QXU5_9BACL</name>
<proteinExistence type="predicted"/>
<reference evidence="1" key="1">
    <citation type="submission" date="2022-10" db="EMBL/GenBank/DDBJ databases">
        <title>Comparative genomic analysis of Cohnella hashimotonis sp. nov., isolated from the International Space Station.</title>
        <authorList>
            <person name="Simpson A."/>
            <person name="Venkateswaran K."/>
        </authorList>
    </citation>
    <scope>NUCLEOTIDE SEQUENCE</scope>
    <source>
        <strain evidence="1">DSM 28161</strain>
    </source>
</reference>
<protein>
    <submittedName>
        <fullName evidence="1">Uncharacterized protein</fullName>
    </submittedName>
</protein>
<organism evidence="1 2">
    <name type="scientific">Cohnella rhizosphaerae</name>
    <dbReference type="NCBI Taxonomy" id="1457232"/>
    <lineage>
        <taxon>Bacteria</taxon>
        <taxon>Bacillati</taxon>
        <taxon>Bacillota</taxon>
        <taxon>Bacilli</taxon>
        <taxon>Bacillales</taxon>
        <taxon>Paenibacillaceae</taxon>
        <taxon>Cohnella</taxon>
    </lineage>
</organism>